<dbReference type="PROSITE" id="PS01124">
    <property type="entry name" value="HTH_ARAC_FAMILY_2"/>
    <property type="match status" value="1"/>
</dbReference>
<dbReference type="SUPFAM" id="SSF46689">
    <property type="entry name" value="Homeodomain-like"/>
    <property type="match status" value="2"/>
</dbReference>
<dbReference type="PANTHER" id="PTHR46796">
    <property type="entry name" value="HTH-TYPE TRANSCRIPTIONAL ACTIVATOR RHAS-RELATED"/>
    <property type="match status" value="1"/>
</dbReference>
<organism evidence="6 7">
    <name type="scientific">Mycobacterium conspicuum</name>
    <dbReference type="NCBI Taxonomy" id="44010"/>
    <lineage>
        <taxon>Bacteria</taxon>
        <taxon>Bacillati</taxon>
        <taxon>Actinomycetota</taxon>
        <taxon>Actinomycetes</taxon>
        <taxon>Mycobacteriales</taxon>
        <taxon>Mycobacteriaceae</taxon>
        <taxon>Mycobacterium</taxon>
    </lineage>
</organism>
<dbReference type="Proteomes" id="UP000467385">
    <property type="component" value="Chromosome"/>
</dbReference>
<proteinExistence type="predicted"/>
<evidence type="ECO:0000259" key="5">
    <source>
        <dbReference type="PROSITE" id="PS01124"/>
    </source>
</evidence>
<dbReference type="GO" id="GO:0043565">
    <property type="term" value="F:sequence-specific DNA binding"/>
    <property type="evidence" value="ECO:0007669"/>
    <property type="project" value="InterPro"/>
</dbReference>
<protein>
    <recommendedName>
        <fullName evidence="5">HTH araC/xylS-type domain-containing protein</fullName>
    </recommendedName>
</protein>
<dbReference type="AlphaFoldDB" id="A0A7I7Y8H2"/>
<sequence>MVSVTENTAAEVPPAAAHEDVPRRPHESDPGGGPGSVAVQFEQFRTSDAIAARRFFSGAYAPGWRLTGLTTGSAVNHRRCQARSITLDEVLIEGRLRCEIPAADTVVVIQPRAGSLTVTDGPLPTAECPVLVANGTLGALDLNTARFGVVSIAADVLHKAAAERRVPLPQQIQFLSWQPRSPAAVRAWHRALDYVTTTLASADTVGQPMIAAAAAPLLAAALLDCYPSNVTAEDDLLSDATVPRALKDAMSFIHRHAAGDIGVNEIADAVHLTPRAVQYLFRQRLDTTPTEYLRRVRLHRAHQDLRAASHGSATVTEIAQRWGFAHTGRFAVLYRQTYGHSPHTALRQ</sequence>
<feature type="compositionally biased region" description="Basic and acidic residues" evidence="4">
    <location>
        <begin position="17"/>
        <end position="29"/>
    </location>
</feature>
<accession>A0A7I7Y8H2</accession>
<feature type="region of interest" description="Disordered" evidence="4">
    <location>
        <begin position="1"/>
        <end position="38"/>
    </location>
</feature>
<reference evidence="6 7" key="1">
    <citation type="journal article" date="2019" name="Emerg. Microbes Infect.">
        <title>Comprehensive subspecies identification of 175 nontuberculous mycobacteria species based on 7547 genomic profiles.</title>
        <authorList>
            <person name="Matsumoto Y."/>
            <person name="Kinjo T."/>
            <person name="Motooka D."/>
            <person name="Nabeya D."/>
            <person name="Jung N."/>
            <person name="Uechi K."/>
            <person name="Horii T."/>
            <person name="Iida T."/>
            <person name="Fujita J."/>
            <person name="Nakamura S."/>
        </authorList>
    </citation>
    <scope>NUCLEOTIDE SEQUENCE [LARGE SCALE GENOMIC DNA]</scope>
    <source>
        <strain evidence="6 7">JCM 14738</strain>
    </source>
</reference>
<evidence type="ECO:0000256" key="4">
    <source>
        <dbReference type="SAM" id="MobiDB-lite"/>
    </source>
</evidence>
<name>A0A7I7Y8H2_9MYCO</name>
<dbReference type="InterPro" id="IPR050204">
    <property type="entry name" value="AraC_XylS_family_regulators"/>
</dbReference>
<dbReference type="PROSITE" id="PS00041">
    <property type="entry name" value="HTH_ARAC_FAMILY_1"/>
    <property type="match status" value="1"/>
</dbReference>
<dbReference type="GO" id="GO:0003700">
    <property type="term" value="F:DNA-binding transcription factor activity"/>
    <property type="evidence" value="ECO:0007669"/>
    <property type="project" value="InterPro"/>
</dbReference>
<dbReference type="OrthoDB" id="5464689at2"/>
<keyword evidence="3" id="KW-0804">Transcription</keyword>
<keyword evidence="2" id="KW-0238">DNA-binding</keyword>
<dbReference type="SMART" id="SM00342">
    <property type="entry name" value="HTH_ARAC"/>
    <property type="match status" value="1"/>
</dbReference>
<evidence type="ECO:0000256" key="1">
    <source>
        <dbReference type="ARBA" id="ARBA00023015"/>
    </source>
</evidence>
<keyword evidence="1" id="KW-0805">Transcription regulation</keyword>
<dbReference type="Pfam" id="PF12833">
    <property type="entry name" value="HTH_18"/>
    <property type="match status" value="1"/>
</dbReference>
<dbReference type="RefSeq" id="WP_085231950.1">
    <property type="nucleotide sequence ID" value="NZ_AP022613.1"/>
</dbReference>
<feature type="domain" description="HTH araC/xylS-type" evidence="5">
    <location>
        <begin position="247"/>
        <end position="348"/>
    </location>
</feature>
<evidence type="ECO:0000256" key="2">
    <source>
        <dbReference type="ARBA" id="ARBA00023125"/>
    </source>
</evidence>
<dbReference type="InterPro" id="IPR018062">
    <property type="entry name" value="HTH_AraC-typ_CS"/>
</dbReference>
<evidence type="ECO:0000256" key="3">
    <source>
        <dbReference type="ARBA" id="ARBA00023163"/>
    </source>
</evidence>
<evidence type="ECO:0000313" key="7">
    <source>
        <dbReference type="Proteomes" id="UP000467385"/>
    </source>
</evidence>
<dbReference type="InterPro" id="IPR018060">
    <property type="entry name" value="HTH_AraC"/>
</dbReference>
<dbReference type="PANTHER" id="PTHR46796:SF12">
    <property type="entry name" value="HTH-TYPE DNA-BINDING TRANSCRIPTIONAL ACTIVATOR EUTR"/>
    <property type="match status" value="1"/>
</dbReference>
<dbReference type="InterPro" id="IPR009057">
    <property type="entry name" value="Homeodomain-like_sf"/>
</dbReference>
<dbReference type="Gene3D" id="1.10.10.60">
    <property type="entry name" value="Homeodomain-like"/>
    <property type="match status" value="1"/>
</dbReference>
<dbReference type="EMBL" id="AP022613">
    <property type="protein sequence ID" value="BBZ37998.1"/>
    <property type="molecule type" value="Genomic_DNA"/>
</dbReference>
<keyword evidence="7" id="KW-1185">Reference proteome</keyword>
<gene>
    <name evidence="6" type="ORF">MCNS_10610</name>
</gene>
<evidence type="ECO:0000313" key="6">
    <source>
        <dbReference type="EMBL" id="BBZ37998.1"/>
    </source>
</evidence>